<dbReference type="AlphaFoldDB" id="D7UUI3"/>
<dbReference type="PRINTS" id="PR00080">
    <property type="entry name" value="SDRFAMILY"/>
</dbReference>
<dbReference type="FunFam" id="3.40.50.720:FF:000084">
    <property type="entry name" value="Short-chain dehydrogenase reductase"/>
    <property type="match status" value="1"/>
</dbReference>
<dbReference type="InterPro" id="IPR002347">
    <property type="entry name" value="SDR_fam"/>
</dbReference>
<comment type="caution">
    <text evidence="3">The sequence shown here is derived from an EMBL/GenBank/DDBJ whole genome shotgun (WGS) entry which is preliminary data.</text>
</comment>
<name>D7UUI3_LISGR</name>
<dbReference type="PANTHER" id="PTHR24321:SF8">
    <property type="entry name" value="ESTRADIOL 17-BETA-DEHYDROGENASE 8-RELATED"/>
    <property type="match status" value="1"/>
</dbReference>
<dbReference type="InterPro" id="IPR036291">
    <property type="entry name" value="NAD(P)-bd_dom_sf"/>
</dbReference>
<dbReference type="SUPFAM" id="SSF51735">
    <property type="entry name" value="NAD(P)-binding Rossmann-fold domains"/>
    <property type="match status" value="1"/>
</dbReference>
<protein>
    <submittedName>
        <fullName evidence="3">Levodione reductase</fullName>
        <ecNumber evidence="3">1.1.1.-</ecNumber>
    </submittedName>
</protein>
<dbReference type="CDD" id="cd05233">
    <property type="entry name" value="SDR_c"/>
    <property type="match status" value="1"/>
</dbReference>
<accession>D7UUI3</accession>
<keyword evidence="2 3" id="KW-0560">Oxidoreductase</keyword>
<dbReference type="HOGENOM" id="CLU_010194_1_0_9"/>
<organism evidence="3 4">
    <name type="scientific">Listeria grayi DSM 20601</name>
    <dbReference type="NCBI Taxonomy" id="525367"/>
    <lineage>
        <taxon>Bacteria</taxon>
        <taxon>Bacillati</taxon>
        <taxon>Bacillota</taxon>
        <taxon>Bacilli</taxon>
        <taxon>Bacillales</taxon>
        <taxon>Listeriaceae</taxon>
        <taxon>Listeria</taxon>
    </lineage>
</organism>
<dbReference type="eggNOG" id="COG1028">
    <property type="taxonomic scope" value="Bacteria"/>
</dbReference>
<evidence type="ECO:0000256" key="1">
    <source>
        <dbReference type="ARBA" id="ARBA00006484"/>
    </source>
</evidence>
<dbReference type="NCBIfam" id="NF005559">
    <property type="entry name" value="PRK07231.1"/>
    <property type="match status" value="1"/>
</dbReference>
<comment type="similarity">
    <text evidence="1">Belongs to the short-chain dehydrogenases/reductases (SDR) family.</text>
</comment>
<dbReference type="Gene3D" id="3.40.50.720">
    <property type="entry name" value="NAD(P)-binding Rossmann-like Domain"/>
    <property type="match status" value="1"/>
</dbReference>
<dbReference type="PROSITE" id="PS00061">
    <property type="entry name" value="ADH_SHORT"/>
    <property type="match status" value="1"/>
</dbReference>
<evidence type="ECO:0000313" key="4">
    <source>
        <dbReference type="Proteomes" id="UP000010119"/>
    </source>
</evidence>
<dbReference type="Proteomes" id="UP000010119">
    <property type="component" value="Unassembled WGS sequence"/>
</dbReference>
<reference evidence="3" key="1">
    <citation type="submission" date="2010-06" db="EMBL/GenBank/DDBJ databases">
        <authorList>
            <person name="Muzny D."/>
            <person name="Qin X."/>
            <person name="Buhay C."/>
            <person name="Dugan-Rocha S."/>
            <person name="Ding Y."/>
            <person name="Chen G."/>
            <person name="Hawes A."/>
            <person name="Holder M."/>
            <person name="Jhangiani S."/>
            <person name="Johnson A."/>
            <person name="Khan Z."/>
            <person name="Li Z."/>
            <person name="Liu W."/>
            <person name="Liu X."/>
            <person name="Perez L."/>
            <person name="Shen H."/>
            <person name="Wang Q."/>
            <person name="Watt J."/>
            <person name="Xi L."/>
            <person name="Xin Y."/>
            <person name="Zhou J."/>
            <person name="Deng J."/>
            <person name="Jiang H."/>
            <person name="Liu Y."/>
            <person name="Qu J."/>
            <person name="Song X.-Z."/>
            <person name="Zhang L."/>
            <person name="Villasana D."/>
            <person name="Johnson A."/>
            <person name="Liu J."/>
            <person name="Liyanage D."/>
            <person name="Lorensuhewa L."/>
            <person name="Robinson T."/>
            <person name="Song A."/>
            <person name="Song B.-B."/>
            <person name="Dinh H."/>
            <person name="Thornton R."/>
            <person name="Coyle M."/>
            <person name="Francisco L."/>
            <person name="Jackson L."/>
            <person name="Javaid M."/>
            <person name="Korchina V."/>
            <person name="Kovar C."/>
            <person name="Mata R."/>
            <person name="Mathew T."/>
            <person name="Ngo R."/>
            <person name="Nguyen L."/>
            <person name="Nguyen N."/>
            <person name="Okwuonu G."/>
            <person name="Ongeri F."/>
            <person name="Pham C."/>
            <person name="Simmons D."/>
            <person name="Wilczek-Boney K."/>
            <person name="Hale W."/>
            <person name="Jakkamsetti A."/>
            <person name="Pham P."/>
            <person name="Ruth R."/>
            <person name="San Lucas F."/>
            <person name="Warren J."/>
            <person name="Zhang J."/>
            <person name="Zhao Z."/>
            <person name="Zhou C."/>
            <person name="Zhu D."/>
            <person name="Lee S."/>
            <person name="Bess C."/>
            <person name="Blankenburg K."/>
            <person name="Forbes L."/>
            <person name="Fu Q."/>
            <person name="Gubbala S."/>
            <person name="Hirani K."/>
            <person name="Jayaseelan J.C."/>
            <person name="Lara F."/>
            <person name="Munidasa M."/>
            <person name="Palculict T."/>
            <person name="Patil S."/>
            <person name="Pu L.-L."/>
            <person name="Saada N."/>
            <person name="Tang L."/>
            <person name="Weissenberger G."/>
            <person name="Zhu Y."/>
            <person name="Hemphill L."/>
            <person name="Shang Y."/>
            <person name="Youmans B."/>
            <person name="Ayvaz T."/>
            <person name="Ross M."/>
            <person name="Santibanez J."/>
            <person name="Aqrawi P."/>
            <person name="Gross S."/>
            <person name="Joshi V."/>
            <person name="Fowler G."/>
            <person name="Nazareth L."/>
            <person name="Reid J."/>
            <person name="Worley K."/>
            <person name="Petrosino J."/>
            <person name="Highlander S."/>
            <person name="Gibbs R."/>
        </authorList>
    </citation>
    <scope>NUCLEOTIDE SEQUENCE [LARGE SCALE GENOMIC DNA]</scope>
    <source>
        <strain evidence="3">DSM 20601</strain>
    </source>
</reference>
<dbReference type="GO" id="GO:0008206">
    <property type="term" value="P:bile acid metabolic process"/>
    <property type="evidence" value="ECO:0007669"/>
    <property type="project" value="UniProtKB-ARBA"/>
</dbReference>
<dbReference type="Pfam" id="PF13561">
    <property type="entry name" value="adh_short_C2"/>
    <property type="match status" value="1"/>
</dbReference>
<keyword evidence="4" id="KW-1185">Reference proteome</keyword>
<dbReference type="EC" id="1.1.1.-" evidence="3"/>
<dbReference type="InterPro" id="IPR020904">
    <property type="entry name" value="Sc_DH/Rdtase_CS"/>
</dbReference>
<sequence>MVVVGKLTDKVAIITGGSGGIGKKTAELFLEEGAKVVLVDISGDALQKAAEELNASDRVFTVEADVTKEEDTKRYVSATIDKFGQLDVFFNNAGIEGEIKALVDQTLEDFERVIKVNLTGQFLGLKYVLPILTKQGNGSVINTASVAGLDGSSFLAPYVASKHGVSGLTKAAALEVADKGVRVNSVHPSPVNTRMMRSIEKNLNPDDAEKAKEEFTKDIPVGRYAEASDVAKLVLFLASDDSKFITGAQYRVDGGMGATQ</sequence>
<dbReference type="STRING" id="525367.HMPREF0556_10108"/>
<proteinExistence type="inferred from homology"/>
<dbReference type="PANTHER" id="PTHR24321">
    <property type="entry name" value="DEHYDROGENASES, SHORT CHAIN"/>
    <property type="match status" value="1"/>
</dbReference>
<dbReference type="PRINTS" id="PR00081">
    <property type="entry name" value="GDHRDH"/>
</dbReference>
<evidence type="ECO:0000313" key="3">
    <source>
        <dbReference type="EMBL" id="EFI84909.1"/>
    </source>
</evidence>
<dbReference type="GO" id="GO:0016491">
    <property type="term" value="F:oxidoreductase activity"/>
    <property type="evidence" value="ECO:0007669"/>
    <property type="project" value="UniProtKB-KW"/>
</dbReference>
<gene>
    <name evidence="3" type="primary">lvr</name>
    <name evidence="3" type="ORF">HMPREF0556_10108</name>
</gene>
<evidence type="ECO:0000256" key="2">
    <source>
        <dbReference type="ARBA" id="ARBA00023002"/>
    </source>
</evidence>
<dbReference type="EMBL" id="ACCR02000002">
    <property type="protein sequence ID" value="EFI84909.1"/>
    <property type="molecule type" value="Genomic_DNA"/>
</dbReference>